<dbReference type="AlphaFoldDB" id="A0A9Q0G059"/>
<protein>
    <submittedName>
        <fullName evidence="1">Uncharacterized protein</fullName>
    </submittedName>
</protein>
<dbReference type="OrthoDB" id="420380at2759"/>
<evidence type="ECO:0000313" key="2">
    <source>
        <dbReference type="Proteomes" id="UP001141552"/>
    </source>
</evidence>
<name>A0A9Q0G059_9ROSI</name>
<comment type="caution">
    <text evidence="1">The sequence shown here is derived from an EMBL/GenBank/DDBJ whole genome shotgun (WGS) entry which is preliminary data.</text>
</comment>
<gene>
    <name evidence="1" type="ORF">Tsubulata_046677</name>
</gene>
<dbReference type="Proteomes" id="UP001141552">
    <property type="component" value="Unassembled WGS sequence"/>
</dbReference>
<reference evidence="1" key="2">
    <citation type="journal article" date="2023" name="Plants (Basel)">
        <title>Annotation of the Turnera subulata (Passifloraceae) Draft Genome Reveals the S-Locus Evolved after the Divergence of Turneroideae from Passifloroideae in a Stepwise Manner.</title>
        <authorList>
            <person name="Henning P.M."/>
            <person name="Roalson E.H."/>
            <person name="Mir W."/>
            <person name="McCubbin A.G."/>
            <person name="Shore J.S."/>
        </authorList>
    </citation>
    <scope>NUCLEOTIDE SEQUENCE</scope>
    <source>
        <strain evidence="1">F60SS</strain>
    </source>
</reference>
<keyword evidence="2" id="KW-1185">Reference proteome</keyword>
<evidence type="ECO:0000313" key="1">
    <source>
        <dbReference type="EMBL" id="KAJ4839541.1"/>
    </source>
</evidence>
<accession>A0A9Q0G059</accession>
<proteinExistence type="predicted"/>
<sequence length="88" mass="9903">MLTGVNYVYRLVNWDRLNKCLALSTGLLMQVKPEIVISWSPRIIVLHNFLSSQGLDGQSGPNSIRGGCAVLEGEKWSATKWMRRRTAI</sequence>
<dbReference type="EMBL" id="JAKUCV010003277">
    <property type="protein sequence ID" value="KAJ4839541.1"/>
    <property type="molecule type" value="Genomic_DNA"/>
</dbReference>
<organism evidence="1 2">
    <name type="scientific">Turnera subulata</name>
    <dbReference type="NCBI Taxonomy" id="218843"/>
    <lineage>
        <taxon>Eukaryota</taxon>
        <taxon>Viridiplantae</taxon>
        <taxon>Streptophyta</taxon>
        <taxon>Embryophyta</taxon>
        <taxon>Tracheophyta</taxon>
        <taxon>Spermatophyta</taxon>
        <taxon>Magnoliopsida</taxon>
        <taxon>eudicotyledons</taxon>
        <taxon>Gunneridae</taxon>
        <taxon>Pentapetalae</taxon>
        <taxon>rosids</taxon>
        <taxon>fabids</taxon>
        <taxon>Malpighiales</taxon>
        <taxon>Passifloraceae</taxon>
        <taxon>Turnera</taxon>
    </lineage>
</organism>
<reference evidence="1" key="1">
    <citation type="submission" date="2022-02" db="EMBL/GenBank/DDBJ databases">
        <authorList>
            <person name="Henning P.M."/>
            <person name="McCubbin A.G."/>
            <person name="Shore J.S."/>
        </authorList>
    </citation>
    <scope>NUCLEOTIDE SEQUENCE</scope>
    <source>
        <strain evidence="1">F60SS</strain>
        <tissue evidence="1">Leaves</tissue>
    </source>
</reference>